<evidence type="ECO:0000313" key="6">
    <source>
        <dbReference type="Proteomes" id="UP000309133"/>
    </source>
</evidence>
<dbReference type="EMBL" id="SSSM01000001">
    <property type="protein sequence ID" value="THG32854.1"/>
    <property type="molecule type" value="Genomic_DNA"/>
</dbReference>
<dbReference type="PROSITE" id="PS50043">
    <property type="entry name" value="HTH_LUXR_2"/>
    <property type="match status" value="1"/>
</dbReference>
<dbReference type="PROSITE" id="PS00622">
    <property type="entry name" value="HTH_LUXR_1"/>
    <property type="match status" value="1"/>
</dbReference>
<organism evidence="5 6">
    <name type="scientific">Naasia lichenicola</name>
    <dbReference type="NCBI Taxonomy" id="2565933"/>
    <lineage>
        <taxon>Bacteria</taxon>
        <taxon>Bacillati</taxon>
        <taxon>Actinomycetota</taxon>
        <taxon>Actinomycetes</taxon>
        <taxon>Micrococcales</taxon>
        <taxon>Microbacteriaceae</taxon>
        <taxon>Naasia</taxon>
    </lineage>
</organism>
<evidence type="ECO:0000256" key="2">
    <source>
        <dbReference type="ARBA" id="ARBA00023125"/>
    </source>
</evidence>
<reference evidence="5 6" key="1">
    <citation type="submission" date="2019-04" db="EMBL/GenBank/DDBJ databases">
        <authorList>
            <person name="Jiang L."/>
        </authorList>
    </citation>
    <scope>NUCLEOTIDE SEQUENCE [LARGE SCALE GENOMIC DNA]</scope>
    <source>
        <strain evidence="5 6">YIM 131853</strain>
    </source>
</reference>
<dbReference type="RefSeq" id="WP_136425635.1">
    <property type="nucleotide sequence ID" value="NZ_SSSM01000001.1"/>
</dbReference>
<keyword evidence="2" id="KW-0238">DNA-binding</keyword>
<dbReference type="Pfam" id="PF00196">
    <property type="entry name" value="GerE"/>
    <property type="match status" value="1"/>
</dbReference>
<dbReference type="InterPro" id="IPR000792">
    <property type="entry name" value="Tscrpt_reg_LuxR_C"/>
</dbReference>
<feature type="domain" description="HTH luxR-type" evidence="4">
    <location>
        <begin position="372"/>
        <end position="437"/>
    </location>
</feature>
<evidence type="ECO:0000256" key="3">
    <source>
        <dbReference type="ARBA" id="ARBA00023163"/>
    </source>
</evidence>
<dbReference type="PANTHER" id="PTHR44688:SF16">
    <property type="entry name" value="DNA-BINDING TRANSCRIPTIONAL ACTIVATOR DEVR_DOSR"/>
    <property type="match status" value="1"/>
</dbReference>
<evidence type="ECO:0000313" key="5">
    <source>
        <dbReference type="EMBL" id="THG32854.1"/>
    </source>
</evidence>
<evidence type="ECO:0000256" key="1">
    <source>
        <dbReference type="ARBA" id="ARBA00023015"/>
    </source>
</evidence>
<dbReference type="CDD" id="cd06170">
    <property type="entry name" value="LuxR_C_like"/>
    <property type="match status" value="1"/>
</dbReference>
<dbReference type="OrthoDB" id="483at2"/>
<dbReference type="InterPro" id="IPR036388">
    <property type="entry name" value="WH-like_DNA-bd_sf"/>
</dbReference>
<name>A0A4S4FR60_9MICO</name>
<keyword evidence="3" id="KW-0804">Transcription</keyword>
<dbReference type="SUPFAM" id="SSF46894">
    <property type="entry name" value="C-terminal effector domain of the bipartite response regulators"/>
    <property type="match status" value="1"/>
</dbReference>
<gene>
    <name evidence="5" type="ORF">E6C64_00285</name>
</gene>
<dbReference type="Gene3D" id="1.10.10.10">
    <property type="entry name" value="Winged helix-like DNA-binding domain superfamily/Winged helix DNA-binding domain"/>
    <property type="match status" value="1"/>
</dbReference>
<keyword evidence="6" id="KW-1185">Reference proteome</keyword>
<dbReference type="AlphaFoldDB" id="A0A4S4FR60"/>
<dbReference type="GO" id="GO:0003677">
    <property type="term" value="F:DNA binding"/>
    <property type="evidence" value="ECO:0007669"/>
    <property type="project" value="UniProtKB-KW"/>
</dbReference>
<accession>A0A4S4FR60</accession>
<sequence length="441" mass="48595">MEKVALDDPRVFNEVLGMVIVCGQLSYDSSWWQQAEDLVSDNTWLVDPVNAFALALHERGESDDPMVREELRRGVEQSARSGPEWKLSVLTTTAMRLNWSADETRFINQLLTATMPQPEETSTIEVNTSEKPSGLWAVLSAQAVGALTGLARPNPGYLEARLHGIIAISCAYMGDGEQALEHARIVEKWALPRAVQPLLEDVWHTRSTVALERSDFEGAYALLCDLPVEPSRWSASLWGPAELLDLADACEGVGRPRDADARINLALASGVADLSPRHAMHLSAARAVIEPDIDDAETLFVDSLNLSDQVAAPFDTSRIRVLYARFLFRHRRDPLRARAQVRRAIPDFDALGAKGWTARGNRELASYQYSNPSQVGGALSPQERVVASLAAQGLTNRQIAERLFISSRTVSYHLYNLFPKLGITSRAALRDALNSTEEGGL</sequence>
<dbReference type="SMART" id="SM00421">
    <property type="entry name" value="HTH_LUXR"/>
    <property type="match status" value="1"/>
</dbReference>
<evidence type="ECO:0000259" key="4">
    <source>
        <dbReference type="PROSITE" id="PS50043"/>
    </source>
</evidence>
<protein>
    <submittedName>
        <fullName evidence="5">Helix-turn-helix transcriptional regulator</fullName>
    </submittedName>
</protein>
<dbReference type="GO" id="GO:0006355">
    <property type="term" value="P:regulation of DNA-templated transcription"/>
    <property type="evidence" value="ECO:0007669"/>
    <property type="project" value="InterPro"/>
</dbReference>
<comment type="caution">
    <text evidence="5">The sequence shown here is derived from an EMBL/GenBank/DDBJ whole genome shotgun (WGS) entry which is preliminary data.</text>
</comment>
<proteinExistence type="predicted"/>
<dbReference type="PRINTS" id="PR00038">
    <property type="entry name" value="HTHLUXR"/>
</dbReference>
<dbReference type="PANTHER" id="PTHR44688">
    <property type="entry name" value="DNA-BINDING TRANSCRIPTIONAL ACTIVATOR DEVR_DOSR"/>
    <property type="match status" value="1"/>
</dbReference>
<keyword evidence="1" id="KW-0805">Transcription regulation</keyword>
<dbReference type="Proteomes" id="UP000309133">
    <property type="component" value="Unassembled WGS sequence"/>
</dbReference>
<dbReference type="InterPro" id="IPR016032">
    <property type="entry name" value="Sig_transdc_resp-reg_C-effctor"/>
</dbReference>